<dbReference type="InterPro" id="IPR025110">
    <property type="entry name" value="AMP-bd_C"/>
</dbReference>
<dbReference type="CDD" id="cd05911">
    <property type="entry name" value="Firefly_Luc_like"/>
    <property type="match status" value="1"/>
</dbReference>
<comment type="similarity">
    <text evidence="1">Belongs to the ATP-dependent AMP-binding enzyme family.</text>
</comment>
<dbReference type="Gene3D" id="3.40.50.12780">
    <property type="entry name" value="N-terminal domain of ligase-like"/>
    <property type="match status" value="1"/>
</dbReference>
<dbReference type="PROSITE" id="PS00455">
    <property type="entry name" value="AMP_BINDING"/>
    <property type="match status" value="1"/>
</dbReference>
<dbReference type="PANTHER" id="PTHR24096:SF149">
    <property type="entry name" value="AMP-BINDING DOMAIN-CONTAINING PROTEIN-RELATED"/>
    <property type="match status" value="1"/>
</dbReference>
<dbReference type="InterPro" id="IPR000873">
    <property type="entry name" value="AMP-dep_synth/lig_dom"/>
</dbReference>
<dbReference type="Pfam" id="PF13193">
    <property type="entry name" value="AMP-binding_C"/>
    <property type="match status" value="1"/>
</dbReference>
<gene>
    <name evidence="5" type="ORF">MKK02DRAFT_35267</name>
</gene>
<evidence type="ECO:0000313" key="6">
    <source>
        <dbReference type="Proteomes" id="UP001164286"/>
    </source>
</evidence>
<dbReference type="Proteomes" id="UP001164286">
    <property type="component" value="Unassembled WGS sequence"/>
</dbReference>
<evidence type="ECO:0000256" key="2">
    <source>
        <dbReference type="ARBA" id="ARBA00022598"/>
    </source>
</evidence>
<dbReference type="InterPro" id="IPR020845">
    <property type="entry name" value="AMP-binding_CS"/>
</dbReference>
<dbReference type="AlphaFoldDB" id="A0AA38H0M2"/>
<dbReference type="Pfam" id="PF00501">
    <property type="entry name" value="AMP-binding"/>
    <property type="match status" value="1"/>
</dbReference>
<evidence type="ECO:0000256" key="1">
    <source>
        <dbReference type="ARBA" id="ARBA00006432"/>
    </source>
</evidence>
<evidence type="ECO:0000313" key="5">
    <source>
        <dbReference type="EMBL" id="KAI9632183.1"/>
    </source>
</evidence>
<evidence type="ECO:0000259" key="4">
    <source>
        <dbReference type="Pfam" id="PF13193"/>
    </source>
</evidence>
<dbReference type="RefSeq" id="XP_052941960.1">
    <property type="nucleotide sequence ID" value="XM_053089131.1"/>
</dbReference>
<dbReference type="GO" id="GO:0016405">
    <property type="term" value="F:CoA-ligase activity"/>
    <property type="evidence" value="ECO:0007669"/>
    <property type="project" value="TreeGrafter"/>
</dbReference>
<dbReference type="InterPro" id="IPR042099">
    <property type="entry name" value="ANL_N_sf"/>
</dbReference>
<dbReference type="GeneID" id="77728336"/>
<comment type="caution">
    <text evidence="5">The sequence shown here is derived from an EMBL/GenBank/DDBJ whole genome shotgun (WGS) entry which is preliminary data.</text>
</comment>
<sequence>MPPHIYTSSLPSPPLPRQSIFHHLFPELDGACDIPPSTPTLIDGLTGKTLSREDVRIQAQRLAGGLHKLGLKRGDVVGVVGTNSLEWCNAVYGSLAGGLRVSPMNYAYTPPELLHQLSHSGVSLIFVSQDVLPTLLKTLELGRTKGFSVPSDRIILLTPAKVEGYKYIEEIWAEPIEPERFENGDEHETAWLCYSSGTTGVAKGVETTHYNMTSQLQAVNAVYEPLKRGQDVVLGYLPFSHMYGLALLVHQVITVGVPMVVLPRFEETSFFRAIERYKVTWMLIVPPVLVNMRNSTQVDKYDLSSLRGALSAAAPLSEELCRAVEAKVKPLIVSQAYGLTETSPISHYTPLEHARGRQSKIGRLIPTFRARLVDPDSGEDVEIGHAGELWLQSPSVMKGYYLNPDATRNTFSSEQEEGGRWFKTGDSAWVDEEGFFQIADRLKELIKYKGFQVAPAELEALLLTHPSIADSAVIGVHSEEQATELPKAFIVPKAGVVKKGKEAEFKAEIVSWVKAKVASHKQLRGGVEIIEVVPKSPSGKILRKNLRLPSLRKERSNVRARRHALLVLLLKV</sequence>
<dbReference type="EMBL" id="JAKWFO010000014">
    <property type="protein sequence ID" value="KAI9632183.1"/>
    <property type="molecule type" value="Genomic_DNA"/>
</dbReference>
<protein>
    <submittedName>
        <fullName evidence="5">AMP binding protein</fullName>
    </submittedName>
</protein>
<feature type="domain" description="AMP-binding enzyme C-terminal" evidence="4">
    <location>
        <begin position="457"/>
        <end position="540"/>
    </location>
</feature>
<dbReference type="Gene3D" id="3.30.300.30">
    <property type="match status" value="1"/>
</dbReference>
<dbReference type="InterPro" id="IPR045851">
    <property type="entry name" value="AMP-bd_C_sf"/>
</dbReference>
<name>A0AA38H0M2_9TREE</name>
<keyword evidence="2" id="KW-0436">Ligase</keyword>
<dbReference type="PANTHER" id="PTHR24096">
    <property type="entry name" value="LONG-CHAIN-FATTY-ACID--COA LIGASE"/>
    <property type="match status" value="1"/>
</dbReference>
<feature type="domain" description="AMP-dependent synthetase/ligase" evidence="3">
    <location>
        <begin position="36"/>
        <end position="401"/>
    </location>
</feature>
<accession>A0AA38H0M2</accession>
<reference evidence="5" key="1">
    <citation type="journal article" date="2022" name="G3 (Bethesda)">
        <title>High quality genome of the basidiomycete yeast Dioszegia hungarica PDD-24b-2 isolated from cloud water.</title>
        <authorList>
            <person name="Jarrige D."/>
            <person name="Haridas S."/>
            <person name="Bleykasten-Grosshans C."/>
            <person name="Joly M."/>
            <person name="Nadalig T."/>
            <person name="Sancelme M."/>
            <person name="Vuilleumier S."/>
            <person name="Grigoriev I.V."/>
            <person name="Amato P."/>
            <person name="Bringel F."/>
        </authorList>
    </citation>
    <scope>NUCLEOTIDE SEQUENCE</scope>
    <source>
        <strain evidence="5">PDD-24b-2</strain>
    </source>
</reference>
<keyword evidence="6" id="KW-1185">Reference proteome</keyword>
<dbReference type="SUPFAM" id="SSF56801">
    <property type="entry name" value="Acetyl-CoA synthetase-like"/>
    <property type="match status" value="1"/>
</dbReference>
<proteinExistence type="inferred from homology"/>
<evidence type="ECO:0000259" key="3">
    <source>
        <dbReference type="Pfam" id="PF00501"/>
    </source>
</evidence>
<organism evidence="5 6">
    <name type="scientific">Dioszegia hungarica</name>
    <dbReference type="NCBI Taxonomy" id="4972"/>
    <lineage>
        <taxon>Eukaryota</taxon>
        <taxon>Fungi</taxon>
        <taxon>Dikarya</taxon>
        <taxon>Basidiomycota</taxon>
        <taxon>Agaricomycotina</taxon>
        <taxon>Tremellomycetes</taxon>
        <taxon>Tremellales</taxon>
        <taxon>Bulleribasidiaceae</taxon>
        <taxon>Dioszegia</taxon>
    </lineage>
</organism>